<accession>A0A8D8YLK2</accession>
<organism evidence="1">
    <name type="scientific">Cacopsylla melanoneura</name>
    <dbReference type="NCBI Taxonomy" id="428564"/>
    <lineage>
        <taxon>Eukaryota</taxon>
        <taxon>Metazoa</taxon>
        <taxon>Ecdysozoa</taxon>
        <taxon>Arthropoda</taxon>
        <taxon>Hexapoda</taxon>
        <taxon>Insecta</taxon>
        <taxon>Pterygota</taxon>
        <taxon>Neoptera</taxon>
        <taxon>Paraneoptera</taxon>
        <taxon>Hemiptera</taxon>
        <taxon>Sternorrhyncha</taxon>
        <taxon>Psylloidea</taxon>
        <taxon>Psyllidae</taxon>
        <taxon>Psyllinae</taxon>
        <taxon>Cacopsylla</taxon>
    </lineage>
</organism>
<reference evidence="1" key="1">
    <citation type="submission" date="2021-05" db="EMBL/GenBank/DDBJ databases">
        <authorList>
            <person name="Alioto T."/>
            <person name="Alioto T."/>
            <person name="Gomez Garrido J."/>
        </authorList>
    </citation>
    <scope>NUCLEOTIDE SEQUENCE</scope>
</reference>
<dbReference type="EMBL" id="HBUF01382539">
    <property type="protein sequence ID" value="CAG6730878.1"/>
    <property type="molecule type" value="Transcribed_RNA"/>
</dbReference>
<dbReference type="EMBL" id="HBUF01382537">
    <property type="protein sequence ID" value="CAG6730874.1"/>
    <property type="molecule type" value="Transcribed_RNA"/>
</dbReference>
<dbReference type="EMBL" id="HBUF01382536">
    <property type="protein sequence ID" value="CAG6730872.1"/>
    <property type="molecule type" value="Transcribed_RNA"/>
</dbReference>
<evidence type="ECO:0000313" key="1">
    <source>
        <dbReference type="EMBL" id="CAG6730878.1"/>
    </source>
</evidence>
<dbReference type="EMBL" id="HBUF01382538">
    <property type="protein sequence ID" value="CAG6730876.1"/>
    <property type="molecule type" value="Transcribed_RNA"/>
</dbReference>
<sequence length="167" mass="18981">MHRSHNLQVLVPQLIRVPELCLQPTLHPEHRTQIPSVRFERCVRFLRIDKNAQVFMIKEQEVEGYHLSIVDSEIVLLGKLLTSLTLLNVHPSWFDVNRYHVVIGQVFVQGTQIFLQILRKVWVVECIIGVGDYGVIDNGLGVGVIWLLNGYSGLIHGFNVGRHGSLS</sequence>
<name>A0A8D8YLK2_9HEMI</name>
<dbReference type="AlphaFoldDB" id="A0A8D8YLK2"/>
<protein>
    <submittedName>
        <fullName evidence="1">Uncharacterized protein</fullName>
    </submittedName>
</protein>
<proteinExistence type="predicted"/>